<comment type="caution">
    <text evidence="1">The sequence shown here is derived from an EMBL/GenBank/DDBJ whole genome shotgun (WGS) entry which is preliminary data.</text>
</comment>
<evidence type="ECO:0000313" key="2">
    <source>
        <dbReference type="Proteomes" id="UP000499080"/>
    </source>
</evidence>
<reference evidence="1 2" key="1">
    <citation type="journal article" date="2019" name="Sci. Rep.">
        <title>Orb-weaving spider Araneus ventricosus genome elucidates the spidroin gene catalogue.</title>
        <authorList>
            <person name="Kono N."/>
            <person name="Nakamura H."/>
            <person name="Ohtoshi R."/>
            <person name="Moran D.A.P."/>
            <person name="Shinohara A."/>
            <person name="Yoshida Y."/>
            <person name="Fujiwara M."/>
            <person name="Mori M."/>
            <person name="Tomita M."/>
            <person name="Arakawa K."/>
        </authorList>
    </citation>
    <scope>NUCLEOTIDE SEQUENCE [LARGE SCALE GENOMIC DNA]</scope>
</reference>
<evidence type="ECO:0000313" key="1">
    <source>
        <dbReference type="EMBL" id="GBN38168.1"/>
    </source>
</evidence>
<proteinExistence type="predicted"/>
<dbReference type="EMBL" id="BGPR01009130">
    <property type="protein sequence ID" value="GBN38168.1"/>
    <property type="molecule type" value="Genomic_DNA"/>
</dbReference>
<name>A0A4Y2NFF4_ARAVE</name>
<sequence length="88" mass="10118">MTSDLDSLGQKPLLEDPSLSILRKVCQTDPPPDHRHSLSLCHRVTPGGKRKTCRRKISGLTLIWNFSSPRQSRVCRYERKKFTQISRA</sequence>
<dbReference type="AlphaFoldDB" id="A0A4Y2NFF4"/>
<organism evidence="1 2">
    <name type="scientific">Araneus ventricosus</name>
    <name type="common">Orbweaver spider</name>
    <name type="synonym">Epeira ventricosa</name>
    <dbReference type="NCBI Taxonomy" id="182803"/>
    <lineage>
        <taxon>Eukaryota</taxon>
        <taxon>Metazoa</taxon>
        <taxon>Ecdysozoa</taxon>
        <taxon>Arthropoda</taxon>
        <taxon>Chelicerata</taxon>
        <taxon>Arachnida</taxon>
        <taxon>Araneae</taxon>
        <taxon>Araneomorphae</taxon>
        <taxon>Entelegynae</taxon>
        <taxon>Araneoidea</taxon>
        <taxon>Araneidae</taxon>
        <taxon>Araneus</taxon>
    </lineage>
</organism>
<dbReference type="Proteomes" id="UP000499080">
    <property type="component" value="Unassembled WGS sequence"/>
</dbReference>
<gene>
    <name evidence="1" type="ORF">AVEN_160449_1</name>
</gene>
<keyword evidence="2" id="KW-1185">Reference proteome</keyword>
<protein>
    <submittedName>
        <fullName evidence="1">Uncharacterized protein</fullName>
    </submittedName>
</protein>
<accession>A0A4Y2NFF4</accession>